<keyword evidence="3" id="KW-0645">Protease</keyword>
<feature type="signal peptide" evidence="1">
    <location>
        <begin position="1"/>
        <end position="21"/>
    </location>
</feature>
<dbReference type="InterPro" id="IPR014782">
    <property type="entry name" value="Peptidase_M1_dom"/>
</dbReference>
<dbReference type="SUPFAM" id="SSF55486">
    <property type="entry name" value="Metalloproteases ('zincins'), catalytic domain"/>
    <property type="match status" value="1"/>
</dbReference>
<reference evidence="3 4" key="1">
    <citation type="submission" date="2024-02" db="EMBL/GenBank/DDBJ databases">
        <title>A Gaetbulibacter species isolated from tidal flats and genomic insights of their niches.</title>
        <authorList>
            <person name="Ye Y."/>
        </authorList>
    </citation>
    <scope>NUCLEOTIDE SEQUENCE [LARGE SCALE GENOMIC DNA]</scope>
    <source>
        <strain evidence="3 4">KEM-8</strain>
    </source>
</reference>
<dbReference type="Pfam" id="PF01433">
    <property type="entry name" value="Peptidase_M1"/>
    <property type="match status" value="1"/>
</dbReference>
<name>A0ABW7MPE7_9FLAO</name>
<evidence type="ECO:0000259" key="2">
    <source>
        <dbReference type="Pfam" id="PF01433"/>
    </source>
</evidence>
<gene>
    <name evidence="3" type="ORF">V8G56_07200</name>
</gene>
<dbReference type="InterPro" id="IPR027268">
    <property type="entry name" value="Peptidase_M4/M1_CTD_sf"/>
</dbReference>
<keyword evidence="3" id="KW-0031">Aminopeptidase</keyword>
<evidence type="ECO:0000256" key="1">
    <source>
        <dbReference type="SAM" id="SignalP"/>
    </source>
</evidence>
<keyword evidence="3" id="KW-0378">Hydrolase</keyword>
<dbReference type="EMBL" id="JBAWKC010000002">
    <property type="protein sequence ID" value="MFH6768515.1"/>
    <property type="molecule type" value="Genomic_DNA"/>
</dbReference>
<keyword evidence="4" id="KW-1185">Reference proteome</keyword>
<sequence length="625" mass="71627">MILKKSILLATLLFISITSVAQDLYTPRDVKQAYKNNTRSKDGMPGTNYWQNRASYKIKIQVAPPNKSIIGTEEIVYTNNSPDTLTILNYKLIVNVHKPGAVRLNPVSTDYLTSGIHIDKYIENGEEKMWDDSNDGTNKLIQLSKPLFPKGKIKLDINWHYDLSAQSDREGAIDSTTFFLAYFYPRIAVYDDYQGWDMMTFTDSQEFYNDFNDYEFEVTVPKNFIVWATGDLLNPEDVLQNEYAERLKKSMTSDEIIKVATQEDLKKNQITKQTDTNTWKWTASDISDIAIAVSNTFNWDAGSVVADSSSNRQVSVQAAYDEKSKDFKEMVNYGKHAIDWFSNNYPGVSYPFSKSTIVRGFSDMEYPMMVNDNSQLDPNITRSIVDHEIAHSYFPFYMGINETRFGFMDEGWATALEYLIGISYLGEERATSDFKLYRVDEWINDNSMDRDIPIITPSNILSGVALNNNVYVKAAIGYLALKDLLGDDAFKLALQGYMDRWHGKHPIPWDFFYSINNISETNLNWFWNSWFFSNNYIDIAIKHIETNKNITTLKLENIGGMPVPFNIILTFKDGTAKTIHQTPDVWKNNVTEVSVTLKSDKDISIIKIDGGIFMDADMSNNTWEK</sequence>
<comment type="caution">
    <text evidence="3">The sequence shown here is derived from an EMBL/GenBank/DDBJ whole genome shotgun (WGS) entry which is preliminary data.</text>
</comment>
<feature type="chain" id="PRO_5045262700" evidence="1">
    <location>
        <begin position="22"/>
        <end position="625"/>
    </location>
</feature>
<accession>A0ABW7MPE7</accession>
<evidence type="ECO:0000313" key="4">
    <source>
        <dbReference type="Proteomes" id="UP001610104"/>
    </source>
</evidence>
<dbReference type="CDD" id="cd09604">
    <property type="entry name" value="M1_APN_like"/>
    <property type="match status" value="1"/>
</dbReference>
<dbReference type="Proteomes" id="UP001610104">
    <property type="component" value="Unassembled WGS sequence"/>
</dbReference>
<proteinExistence type="predicted"/>
<organism evidence="3 4">
    <name type="scientific">Gaetbulibacter aquiaggeris</name>
    <dbReference type="NCBI Taxonomy" id="1735373"/>
    <lineage>
        <taxon>Bacteria</taxon>
        <taxon>Pseudomonadati</taxon>
        <taxon>Bacteroidota</taxon>
        <taxon>Flavobacteriia</taxon>
        <taxon>Flavobacteriales</taxon>
        <taxon>Flavobacteriaceae</taxon>
        <taxon>Gaetbulibacter</taxon>
    </lineage>
</organism>
<dbReference type="RefSeq" id="WP_395437772.1">
    <property type="nucleotide sequence ID" value="NZ_JBAWKC010000002.1"/>
</dbReference>
<dbReference type="Gene3D" id="1.10.390.10">
    <property type="entry name" value="Neutral Protease Domain 2"/>
    <property type="match status" value="1"/>
</dbReference>
<feature type="domain" description="Peptidase M1 membrane alanine aminopeptidase" evidence="2">
    <location>
        <begin position="373"/>
        <end position="530"/>
    </location>
</feature>
<dbReference type="GO" id="GO:0004177">
    <property type="term" value="F:aminopeptidase activity"/>
    <property type="evidence" value="ECO:0007669"/>
    <property type="project" value="UniProtKB-KW"/>
</dbReference>
<protein>
    <submittedName>
        <fullName evidence="3">M1 family metallopeptidase</fullName>
        <ecNumber evidence="3">3.4.11.-</ecNumber>
    </submittedName>
</protein>
<keyword evidence="1" id="KW-0732">Signal</keyword>
<dbReference type="EC" id="3.4.11.-" evidence="3"/>
<evidence type="ECO:0000313" key="3">
    <source>
        <dbReference type="EMBL" id="MFH6768515.1"/>
    </source>
</evidence>